<dbReference type="RefSeq" id="WP_045461398.1">
    <property type="nucleotide sequence ID" value="NZ_BBLT01000003.1"/>
</dbReference>
<keyword evidence="5" id="KW-1185">Reference proteome</keyword>
<dbReference type="PANTHER" id="PTHR43272:SF33">
    <property type="entry name" value="AMP-BINDING DOMAIN-CONTAINING PROTEIN-RELATED"/>
    <property type="match status" value="1"/>
</dbReference>
<dbReference type="Pfam" id="PF23562">
    <property type="entry name" value="AMP-binding_C_3"/>
    <property type="match status" value="1"/>
</dbReference>
<dbReference type="STRING" id="153721.MYP_1670"/>
<protein>
    <submittedName>
        <fullName evidence="4">Long-chain-fatty-acid--CoA ligase</fullName>
    </submittedName>
</protein>
<keyword evidence="1" id="KW-0547">Nucleotide-binding</keyword>
<name>A0A098LDD5_9BACT</name>
<evidence type="ECO:0000313" key="4">
    <source>
        <dbReference type="EMBL" id="GAL84442.1"/>
    </source>
</evidence>
<dbReference type="Gene3D" id="3.40.50.12780">
    <property type="entry name" value="N-terminal domain of ligase-like"/>
    <property type="match status" value="2"/>
</dbReference>
<keyword evidence="4" id="KW-0436">Ligase</keyword>
<dbReference type="Pfam" id="PF00501">
    <property type="entry name" value="AMP-binding"/>
    <property type="match status" value="1"/>
</dbReference>
<dbReference type="GO" id="GO:0005524">
    <property type="term" value="F:ATP binding"/>
    <property type="evidence" value="ECO:0007669"/>
    <property type="project" value="UniProtKB-KW"/>
</dbReference>
<reference evidence="4 5" key="1">
    <citation type="submission" date="2014-09" db="EMBL/GenBank/DDBJ databases">
        <title>Sporocytophaga myxococcoides PG-01 genome sequencing.</title>
        <authorList>
            <person name="Liu L."/>
            <person name="Gao P.J."/>
            <person name="Chen G.J."/>
            <person name="Wang L.S."/>
        </authorList>
    </citation>
    <scope>NUCLEOTIDE SEQUENCE [LARGE SCALE GENOMIC DNA]</scope>
    <source>
        <strain evidence="4 5">PG-01</strain>
    </source>
</reference>
<feature type="domain" description="AMP-dependent synthetase/ligase" evidence="3">
    <location>
        <begin position="11"/>
        <end position="414"/>
    </location>
</feature>
<evidence type="ECO:0000313" key="5">
    <source>
        <dbReference type="Proteomes" id="UP000030185"/>
    </source>
</evidence>
<evidence type="ECO:0000259" key="3">
    <source>
        <dbReference type="Pfam" id="PF00501"/>
    </source>
</evidence>
<dbReference type="GO" id="GO:0004467">
    <property type="term" value="F:long-chain fatty acid-CoA ligase activity"/>
    <property type="evidence" value="ECO:0007669"/>
    <property type="project" value="TreeGrafter"/>
</dbReference>
<dbReference type="PROSITE" id="PS00455">
    <property type="entry name" value="AMP_BINDING"/>
    <property type="match status" value="1"/>
</dbReference>
<dbReference type="InterPro" id="IPR000873">
    <property type="entry name" value="AMP-dep_synth/lig_dom"/>
</dbReference>
<dbReference type="GO" id="GO:0016020">
    <property type="term" value="C:membrane"/>
    <property type="evidence" value="ECO:0007669"/>
    <property type="project" value="TreeGrafter"/>
</dbReference>
<dbReference type="AlphaFoldDB" id="A0A098LDD5"/>
<comment type="caution">
    <text evidence="4">The sequence shown here is derived from an EMBL/GenBank/DDBJ whole genome shotgun (WGS) entry which is preliminary data.</text>
</comment>
<evidence type="ECO:0000256" key="2">
    <source>
        <dbReference type="ARBA" id="ARBA00022840"/>
    </source>
</evidence>
<dbReference type="SUPFAM" id="SSF56801">
    <property type="entry name" value="Acetyl-CoA synthetase-like"/>
    <property type="match status" value="1"/>
</dbReference>
<dbReference type="PANTHER" id="PTHR43272">
    <property type="entry name" value="LONG-CHAIN-FATTY-ACID--COA LIGASE"/>
    <property type="match status" value="1"/>
</dbReference>
<proteinExistence type="predicted"/>
<gene>
    <name evidence="4" type="ORF">MYP_1670</name>
</gene>
<dbReference type="Proteomes" id="UP000030185">
    <property type="component" value="Unassembled WGS sequence"/>
</dbReference>
<sequence>MEFKRLFDLLEYQVKNFPKDDALACKINGTWKKFSSLDYATIADKLSTGLLKLGIKKDDKVAIVSPNRPEWNFVDIALQQIGAVGVPVYPTNTVENYNFIFRDADVKLIFVADQELHEKSKEAAVGITSVRDIYCFDSIDGVKNWSEIKTLGEEINAIELQNIKASIKSEDLVTLIYTSGTTGNPKGVMLTHANILSNVTECAPLLPVNYQHRALSFLPLSHVYERMLNYLYTRCGISIYYAENINTVAENLKEVQPHIFVTVPRLLEKVYDKIVEKGASLTGVKKKLFYWALNLGHQFENNVNQGIFYNFQLWLANKIIFNKWREALGGNIIVIISGGAALQPRLAKVFWAAQVKVMEGYGLTETSPVIAVNRPVEGDSMVGTVGLVLPNVEVKIAPDGEILTKGPHVMKGYYNKPDLTADVIDSEGWFHTGDIGEFIEGRFLKITDRKKEMFKTSGGKYIAPQVIENKFKESRIIEQIMVVGDGRKFASALIVPSIIGLKSWCSIKGIPFSDESTILNEPAVIEKFEKEVELYNESFAQFEKIKKFQLIKAPWTIESGELTPTLKLKRKVILENFKEVIERMYSEP</sequence>
<dbReference type="InterPro" id="IPR020845">
    <property type="entry name" value="AMP-binding_CS"/>
</dbReference>
<dbReference type="CDD" id="cd05907">
    <property type="entry name" value="VL_LC_FACS_like"/>
    <property type="match status" value="1"/>
</dbReference>
<evidence type="ECO:0000256" key="1">
    <source>
        <dbReference type="ARBA" id="ARBA00022741"/>
    </source>
</evidence>
<dbReference type="InterPro" id="IPR042099">
    <property type="entry name" value="ANL_N_sf"/>
</dbReference>
<keyword evidence="2" id="KW-0067">ATP-binding</keyword>
<dbReference type="eggNOG" id="COG1022">
    <property type="taxonomic scope" value="Bacteria"/>
</dbReference>
<dbReference type="OrthoDB" id="9778383at2"/>
<dbReference type="EMBL" id="BBLT01000003">
    <property type="protein sequence ID" value="GAL84442.1"/>
    <property type="molecule type" value="Genomic_DNA"/>
</dbReference>
<accession>A0A098LDD5</accession>
<organism evidence="4 5">
    <name type="scientific">Sporocytophaga myxococcoides</name>
    <dbReference type="NCBI Taxonomy" id="153721"/>
    <lineage>
        <taxon>Bacteria</taxon>
        <taxon>Pseudomonadati</taxon>
        <taxon>Bacteroidota</taxon>
        <taxon>Cytophagia</taxon>
        <taxon>Cytophagales</taxon>
        <taxon>Cytophagaceae</taxon>
        <taxon>Sporocytophaga</taxon>
    </lineage>
</organism>